<keyword evidence="1" id="KW-0812">Transmembrane</keyword>
<protein>
    <recommendedName>
        <fullName evidence="2">Putative zinc-finger domain-containing protein</fullName>
    </recommendedName>
</protein>
<feature type="transmembrane region" description="Helical" evidence="1">
    <location>
        <begin position="82"/>
        <end position="106"/>
    </location>
</feature>
<feature type="domain" description="Putative zinc-finger" evidence="2">
    <location>
        <begin position="11"/>
        <end position="44"/>
    </location>
</feature>
<reference evidence="4" key="1">
    <citation type="journal article" date="2018" name="Front. Microbiol.">
        <title>Genome-Based Analysis Reveals the Taxonomy and Diversity of the Family Idiomarinaceae.</title>
        <authorList>
            <person name="Liu Y."/>
            <person name="Lai Q."/>
            <person name="Shao Z."/>
        </authorList>
    </citation>
    <scope>NUCLEOTIDE SEQUENCE [LARGE SCALE GENOMIC DNA]</scope>
    <source>
        <strain evidence="4">AIS</strain>
    </source>
</reference>
<dbReference type="Gene3D" id="1.10.10.1320">
    <property type="entry name" value="Anti-sigma factor, zinc-finger domain"/>
    <property type="match status" value="1"/>
</dbReference>
<dbReference type="InterPro" id="IPR027383">
    <property type="entry name" value="Znf_put"/>
</dbReference>
<proteinExistence type="predicted"/>
<evidence type="ECO:0000256" key="1">
    <source>
        <dbReference type="SAM" id="Phobius"/>
    </source>
</evidence>
<feature type="transmembrane region" description="Helical" evidence="1">
    <location>
        <begin position="118"/>
        <end position="139"/>
    </location>
</feature>
<accession>A0A432WSS1</accession>
<dbReference type="EMBL" id="PIPP01000003">
    <property type="protein sequence ID" value="RUO36822.1"/>
    <property type="molecule type" value="Genomic_DNA"/>
</dbReference>
<evidence type="ECO:0000313" key="3">
    <source>
        <dbReference type="EMBL" id="RUO36822.1"/>
    </source>
</evidence>
<keyword evidence="1" id="KW-1133">Transmembrane helix</keyword>
<dbReference type="Proteomes" id="UP000286934">
    <property type="component" value="Unassembled WGS sequence"/>
</dbReference>
<sequence length="156" mass="17830">MEVYMSKLNPCEAVQEQLSAYLDDELTQQEQQRIYLHVQQCPECSTLLQELESMRTDVKDAVLSSIDTRDLPTILHDQPARWLGWIGWSLFALGVLLVGAFFAWELASELLIGTATPWWFRLGIAGLYLGLAALFLSVLRQRIVARKTDKYKKVNL</sequence>
<comment type="caution">
    <text evidence="3">The sequence shown here is derived from an EMBL/GenBank/DDBJ whole genome shotgun (WGS) entry which is preliminary data.</text>
</comment>
<organism evidence="3 4">
    <name type="scientific">Aliidiomarina shirensis</name>
    <dbReference type="NCBI Taxonomy" id="1048642"/>
    <lineage>
        <taxon>Bacteria</taxon>
        <taxon>Pseudomonadati</taxon>
        <taxon>Pseudomonadota</taxon>
        <taxon>Gammaproteobacteria</taxon>
        <taxon>Alteromonadales</taxon>
        <taxon>Idiomarinaceae</taxon>
        <taxon>Aliidiomarina</taxon>
    </lineage>
</organism>
<evidence type="ECO:0000313" key="4">
    <source>
        <dbReference type="Proteomes" id="UP000286934"/>
    </source>
</evidence>
<dbReference type="InterPro" id="IPR041916">
    <property type="entry name" value="Anti_sigma_zinc_sf"/>
</dbReference>
<gene>
    <name evidence="3" type="ORF">CWE13_08220</name>
</gene>
<keyword evidence="4" id="KW-1185">Reference proteome</keyword>
<keyword evidence="1" id="KW-0472">Membrane</keyword>
<evidence type="ECO:0000259" key="2">
    <source>
        <dbReference type="Pfam" id="PF13490"/>
    </source>
</evidence>
<name>A0A432WSS1_9GAMM</name>
<dbReference type="AlphaFoldDB" id="A0A432WSS1"/>
<dbReference type="Pfam" id="PF13490">
    <property type="entry name" value="zf-HC2"/>
    <property type="match status" value="1"/>
</dbReference>